<evidence type="ECO:0000256" key="4">
    <source>
        <dbReference type="PROSITE-ProRule" id="PRU00335"/>
    </source>
</evidence>
<dbReference type="EMBL" id="CP059322">
    <property type="protein sequence ID" value="QLQ40391.2"/>
    <property type="molecule type" value="Genomic_DNA"/>
</dbReference>
<dbReference type="SUPFAM" id="SSF46689">
    <property type="entry name" value="Homeodomain-like"/>
    <property type="match status" value="1"/>
</dbReference>
<keyword evidence="2 4" id="KW-0238">DNA-binding</keyword>
<dbReference type="SUPFAM" id="SSF48498">
    <property type="entry name" value="Tetracyclin repressor-like, C-terminal domain"/>
    <property type="match status" value="1"/>
</dbReference>
<dbReference type="PANTHER" id="PTHR30055:SF234">
    <property type="entry name" value="HTH-TYPE TRANSCRIPTIONAL REGULATOR BETI"/>
    <property type="match status" value="1"/>
</dbReference>
<reference evidence="6 7" key="2">
    <citation type="journal article" date="2021" name="Mar. Drugs">
        <title>A New Micromonospora Strain with Antibiotic Activity Isolated from the Microbiome of a Mid-Atlantic Deep-Sea Sponge.</title>
        <authorList>
            <person name="Back C.R."/>
            <person name="Stennett H.L."/>
            <person name="Williams S.E."/>
            <person name="Wang L."/>
            <person name="Ojeda Gomez J."/>
            <person name="Abdulle O.M."/>
            <person name="Duffy T."/>
            <person name="Neal C."/>
            <person name="Mantell J."/>
            <person name="Jepson M.A."/>
            <person name="Hendry K.R."/>
            <person name="Powell D."/>
            <person name="Stach J.E.M."/>
            <person name="Essex-Lopresti A.E."/>
            <person name="Willis C.L."/>
            <person name="Curnow P."/>
            <person name="Race P.R."/>
        </authorList>
    </citation>
    <scope>NUCLEOTIDE SEQUENCE [LARGE SCALE GENOMIC DNA]</scope>
    <source>
        <strain evidence="6 7">28ISP2-46</strain>
    </source>
</reference>
<evidence type="ECO:0000256" key="1">
    <source>
        <dbReference type="ARBA" id="ARBA00023015"/>
    </source>
</evidence>
<feature type="domain" description="HTH tetR-type" evidence="5">
    <location>
        <begin position="14"/>
        <end position="74"/>
    </location>
</feature>
<keyword evidence="1" id="KW-0805">Transcription regulation</keyword>
<evidence type="ECO:0000259" key="5">
    <source>
        <dbReference type="PROSITE" id="PS50977"/>
    </source>
</evidence>
<keyword evidence="7" id="KW-1185">Reference proteome</keyword>
<name>A0A7L6BEY6_9ACTN</name>
<dbReference type="AlphaFoldDB" id="A0A7L6BEY6"/>
<accession>A0A7L6BEY6</accession>
<evidence type="ECO:0000256" key="3">
    <source>
        <dbReference type="ARBA" id="ARBA00023163"/>
    </source>
</evidence>
<dbReference type="GO" id="GO:0003700">
    <property type="term" value="F:DNA-binding transcription factor activity"/>
    <property type="evidence" value="ECO:0007669"/>
    <property type="project" value="TreeGrafter"/>
</dbReference>
<dbReference type="Proteomes" id="UP000510844">
    <property type="component" value="Chromosome"/>
</dbReference>
<feature type="DNA-binding region" description="H-T-H motif" evidence="4">
    <location>
        <begin position="37"/>
        <end position="56"/>
    </location>
</feature>
<dbReference type="RefSeq" id="WP_220138664.1">
    <property type="nucleotide sequence ID" value="NZ_CP059322.2"/>
</dbReference>
<keyword evidence="3" id="KW-0804">Transcription</keyword>
<dbReference type="Gene3D" id="1.10.357.10">
    <property type="entry name" value="Tetracycline Repressor, domain 2"/>
    <property type="match status" value="1"/>
</dbReference>
<dbReference type="Pfam" id="PF00440">
    <property type="entry name" value="TetR_N"/>
    <property type="match status" value="1"/>
</dbReference>
<gene>
    <name evidence="6" type="ORF">H1D33_17195</name>
</gene>
<dbReference type="InterPro" id="IPR009057">
    <property type="entry name" value="Homeodomain-like_sf"/>
</dbReference>
<dbReference type="InterPro" id="IPR001647">
    <property type="entry name" value="HTH_TetR"/>
</dbReference>
<dbReference type="PROSITE" id="PS50977">
    <property type="entry name" value="HTH_TETR_2"/>
    <property type="match status" value="1"/>
</dbReference>
<dbReference type="GO" id="GO:0000976">
    <property type="term" value="F:transcription cis-regulatory region binding"/>
    <property type="evidence" value="ECO:0007669"/>
    <property type="project" value="TreeGrafter"/>
</dbReference>
<reference evidence="7" key="1">
    <citation type="submission" date="2020-07" db="EMBL/GenBank/DDBJ databases">
        <title>A new Micromonospora strain with potent antibiotic activity isolated from the microbiome of a mid-Atlantic deep-sea sponge.</title>
        <authorList>
            <person name="Back C.R."/>
            <person name="Stennett H.L."/>
            <person name="Williams S.E."/>
            <person name="Wang L."/>
            <person name="Ojeda Gomez J."/>
            <person name="Abdulle O.M."/>
            <person name="Duffy T."/>
            <person name="Hendry K.R."/>
            <person name="Powell D."/>
            <person name="Stach J.E."/>
            <person name="Essex-Lopresti A.E."/>
            <person name="Willis C.L."/>
            <person name="Curnow P."/>
            <person name="Race P.R."/>
        </authorList>
    </citation>
    <scope>NUCLEOTIDE SEQUENCE [LARGE SCALE GENOMIC DNA]</scope>
    <source>
        <strain evidence="7">28ISP2-46</strain>
    </source>
</reference>
<evidence type="ECO:0000256" key="2">
    <source>
        <dbReference type="ARBA" id="ARBA00023125"/>
    </source>
</evidence>
<proteinExistence type="predicted"/>
<dbReference type="KEGG" id="mfeu:H1D33_17195"/>
<evidence type="ECO:0000313" key="6">
    <source>
        <dbReference type="EMBL" id="QLQ40391.2"/>
    </source>
</evidence>
<dbReference type="InterPro" id="IPR050109">
    <property type="entry name" value="HTH-type_TetR-like_transc_reg"/>
</dbReference>
<organism evidence="6 7">
    <name type="scientific">Micromonospora robiginosa</name>
    <dbReference type="NCBI Taxonomy" id="2749844"/>
    <lineage>
        <taxon>Bacteria</taxon>
        <taxon>Bacillati</taxon>
        <taxon>Actinomycetota</taxon>
        <taxon>Actinomycetes</taxon>
        <taxon>Micromonosporales</taxon>
        <taxon>Micromonosporaceae</taxon>
        <taxon>Micromonospora</taxon>
    </lineage>
</organism>
<sequence length="212" mass="21908">MAPRRAAALRGGEQSLREHLIAAAARLLDRRGAAGLTVRDVAREAGVADGVLYNHFADKEELLAHALHAHVRAVEAALEATVPQPGEGTLAGNLRVWLDRALALHAAILPALAGLTTQPKLVARLAELPALPGGDPGVRAEFADYLRAEQRLGRVAPTADPRAAATLLVGVCHDLVLGRLLDPAGAPPEPDPELVGALVDTLLRGVAAAGSG</sequence>
<dbReference type="PANTHER" id="PTHR30055">
    <property type="entry name" value="HTH-TYPE TRANSCRIPTIONAL REGULATOR RUTR"/>
    <property type="match status" value="1"/>
</dbReference>
<evidence type="ECO:0000313" key="7">
    <source>
        <dbReference type="Proteomes" id="UP000510844"/>
    </source>
</evidence>
<dbReference type="InterPro" id="IPR036271">
    <property type="entry name" value="Tet_transcr_reg_TetR-rel_C_sf"/>
</dbReference>
<dbReference type="PRINTS" id="PR00455">
    <property type="entry name" value="HTHTETR"/>
</dbReference>
<protein>
    <submittedName>
        <fullName evidence="6">Helix-turn-helix domain-containing protein</fullName>
    </submittedName>
</protein>